<name>A0A1C6SCC0_9ACTN</name>
<sequence>MAKGDIETYYEDGQWKNRPAGNQRASSARDTKAEAEAAGRQMATQRGVEHVIKKKDGTIGERNTYPRSRDPRETKG</sequence>
<dbReference type="RefSeq" id="WP_091342284.1">
    <property type="nucleotide sequence ID" value="NZ_FMHV01000002.1"/>
</dbReference>
<dbReference type="OrthoDB" id="5194813at2"/>
<accession>A0A1C6SCC0</accession>
<dbReference type="Proteomes" id="UP000199413">
    <property type="component" value="Unassembled WGS sequence"/>
</dbReference>
<evidence type="ECO:0008006" key="4">
    <source>
        <dbReference type="Google" id="ProtNLM"/>
    </source>
</evidence>
<dbReference type="InterPro" id="IPR018691">
    <property type="entry name" value="DUF2188"/>
</dbReference>
<reference evidence="3" key="1">
    <citation type="submission" date="2016-06" db="EMBL/GenBank/DDBJ databases">
        <authorList>
            <person name="Varghese N."/>
            <person name="Submissions Spin"/>
        </authorList>
    </citation>
    <scope>NUCLEOTIDE SEQUENCE [LARGE SCALE GENOMIC DNA]</scope>
    <source>
        <strain evidence="3">DSM 45431</strain>
    </source>
</reference>
<feature type="compositionally biased region" description="Basic and acidic residues" evidence="1">
    <location>
        <begin position="47"/>
        <end position="59"/>
    </location>
</feature>
<feature type="region of interest" description="Disordered" evidence="1">
    <location>
        <begin position="1"/>
        <end position="76"/>
    </location>
</feature>
<feature type="compositionally biased region" description="Basic and acidic residues" evidence="1">
    <location>
        <begin position="67"/>
        <end position="76"/>
    </location>
</feature>
<gene>
    <name evidence="2" type="ORF">GA0070624_3437</name>
</gene>
<feature type="compositionally biased region" description="Basic and acidic residues" evidence="1">
    <location>
        <begin position="27"/>
        <end position="37"/>
    </location>
</feature>
<protein>
    <recommendedName>
        <fullName evidence="4">DUF2188 domain-containing protein</fullName>
    </recommendedName>
</protein>
<dbReference type="Pfam" id="PF09954">
    <property type="entry name" value="DUF2188"/>
    <property type="match status" value="1"/>
</dbReference>
<dbReference type="AlphaFoldDB" id="A0A1C6SCC0"/>
<dbReference type="EMBL" id="FMHV01000002">
    <property type="protein sequence ID" value="SCL27122.1"/>
    <property type="molecule type" value="Genomic_DNA"/>
</dbReference>
<evidence type="ECO:0000313" key="2">
    <source>
        <dbReference type="EMBL" id="SCL27122.1"/>
    </source>
</evidence>
<proteinExistence type="predicted"/>
<evidence type="ECO:0000256" key="1">
    <source>
        <dbReference type="SAM" id="MobiDB-lite"/>
    </source>
</evidence>
<organism evidence="2 3">
    <name type="scientific">Micromonospora rhizosphaerae</name>
    <dbReference type="NCBI Taxonomy" id="568872"/>
    <lineage>
        <taxon>Bacteria</taxon>
        <taxon>Bacillati</taxon>
        <taxon>Actinomycetota</taxon>
        <taxon>Actinomycetes</taxon>
        <taxon>Micromonosporales</taxon>
        <taxon>Micromonosporaceae</taxon>
        <taxon>Micromonospora</taxon>
    </lineage>
</organism>
<keyword evidence="3" id="KW-1185">Reference proteome</keyword>
<evidence type="ECO:0000313" key="3">
    <source>
        <dbReference type="Proteomes" id="UP000199413"/>
    </source>
</evidence>